<organism evidence="9 10">
    <name type="scientific">Candidatus Thiodiazotropha endoloripes</name>
    <dbReference type="NCBI Taxonomy" id="1818881"/>
    <lineage>
        <taxon>Bacteria</taxon>
        <taxon>Pseudomonadati</taxon>
        <taxon>Pseudomonadota</taxon>
        <taxon>Gammaproteobacteria</taxon>
        <taxon>Chromatiales</taxon>
        <taxon>Sedimenticolaceae</taxon>
        <taxon>Candidatus Thiodiazotropha</taxon>
    </lineage>
</organism>
<reference evidence="9 10" key="1">
    <citation type="submission" date="2016-03" db="EMBL/GenBank/DDBJ databases">
        <title>Chemosynthetic sulphur-oxidizing symbionts of marine invertebrate animals are capable of nitrogen fixation.</title>
        <authorList>
            <person name="Petersen J.M."/>
            <person name="Kemper A."/>
            <person name="Gruber-Vodicka H."/>
            <person name="Cardini U."/>
            <person name="Geest Mvander."/>
            <person name="Kleiner M."/>
            <person name="Bulgheresi S."/>
            <person name="Fussmann M."/>
            <person name="Herbold C."/>
            <person name="Seah B.K.B."/>
            <person name="Antony C.Paul."/>
            <person name="Liu D."/>
            <person name="Belitz A."/>
            <person name="Weber M."/>
        </authorList>
    </citation>
    <scope>NUCLEOTIDE SEQUENCE [LARGE SCALE GENOMIC DNA]</scope>
    <source>
        <strain evidence="9">G_D</strain>
    </source>
</reference>
<feature type="transmembrane region" description="Helical" evidence="7">
    <location>
        <begin position="421"/>
        <end position="451"/>
    </location>
</feature>
<feature type="domain" description="RCK C-terminal" evidence="8">
    <location>
        <begin position="315"/>
        <end position="402"/>
    </location>
</feature>
<proteinExistence type="predicted"/>
<feature type="transmembrane region" description="Helical" evidence="7">
    <location>
        <begin position="587"/>
        <end position="607"/>
    </location>
</feature>
<dbReference type="PROSITE" id="PS51202">
    <property type="entry name" value="RCK_C"/>
    <property type="match status" value="2"/>
</dbReference>
<feature type="transmembrane region" description="Helical" evidence="7">
    <location>
        <begin position="111"/>
        <end position="139"/>
    </location>
</feature>
<keyword evidence="5 7" id="KW-1133">Transmembrane helix</keyword>
<comment type="subcellular location">
    <subcellularLocation>
        <location evidence="1">Membrane</location>
        <topology evidence="1">Multi-pass membrane protein</topology>
    </subcellularLocation>
</comment>
<evidence type="ECO:0000313" key="10">
    <source>
        <dbReference type="Proteomes" id="UP000094849"/>
    </source>
</evidence>
<evidence type="ECO:0000259" key="8">
    <source>
        <dbReference type="PROSITE" id="PS51202"/>
    </source>
</evidence>
<name>A0A1E2USA1_9GAMM</name>
<gene>
    <name evidence="9" type="ORF">A3196_13175</name>
</gene>
<keyword evidence="4" id="KW-0677">Repeat</keyword>
<feature type="domain" description="RCK C-terminal" evidence="8">
    <location>
        <begin position="221"/>
        <end position="305"/>
    </location>
</feature>
<dbReference type="STRING" id="1818881.A3196_13175"/>
<dbReference type="Pfam" id="PF02080">
    <property type="entry name" value="TrkA_C"/>
    <property type="match status" value="2"/>
</dbReference>
<feature type="transmembrane region" description="Helical" evidence="7">
    <location>
        <begin position="36"/>
        <end position="52"/>
    </location>
</feature>
<dbReference type="InterPro" id="IPR036721">
    <property type="entry name" value="RCK_C_sf"/>
</dbReference>
<feature type="transmembrane region" description="Helical" evidence="7">
    <location>
        <begin position="463"/>
        <end position="483"/>
    </location>
</feature>
<dbReference type="EMBL" id="LVJZ01000003">
    <property type="protein sequence ID" value="ODB97623.1"/>
    <property type="molecule type" value="Genomic_DNA"/>
</dbReference>
<dbReference type="Pfam" id="PF03600">
    <property type="entry name" value="CitMHS"/>
    <property type="match status" value="1"/>
</dbReference>
<protein>
    <submittedName>
        <fullName evidence="9">Transporter</fullName>
    </submittedName>
</protein>
<keyword evidence="2" id="KW-0813">Transport</keyword>
<keyword evidence="3 7" id="KW-0812">Transmembrane</keyword>
<keyword evidence="6 7" id="KW-0472">Membrane</keyword>
<dbReference type="GO" id="GO:0008324">
    <property type="term" value="F:monoatomic cation transmembrane transporter activity"/>
    <property type="evidence" value="ECO:0007669"/>
    <property type="project" value="InterPro"/>
</dbReference>
<dbReference type="InterPro" id="IPR004680">
    <property type="entry name" value="Cit_transptr-like_dom"/>
</dbReference>
<evidence type="ECO:0000313" key="9">
    <source>
        <dbReference type="EMBL" id="ODB97623.1"/>
    </source>
</evidence>
<dbReference type="Proteomes" id="UP000094849">
    <property type="component" value="Unassembled WGS sequence"/>
</dbReference>
<feature type="transmembrane region" description="Helical" evidence="7">
    <location>
        <begin position="495"/>
        <end position="518"/>
    </location>
</feature>
<keyword evidence="10" id="KW-1185">Reference proteome</keyword>
<evidence type="ECO:0000256" key="3">
    <source>
        <dbReference type="ARBA" id="ARBA00022692"/>
    </source>
</evidence>
<comment type="caution">
    <text evidence="9">The sequence shown here is derived from an EMBL/GenBank/DDBJ whole genome shotgun (WGS) entry which is preliminary data.</text>
</comment>
<accession>A0A1E2USA1</accession>
<feature type="transmembrane region" description="Helical" evidence="7">
    <location>
        <begin position="151"/>
        <end position="169"/>
    </location>
</feature>
<evidence type="ECO:0000256" key="1">
    <source>
        <dbReference type="ARBA" id="ARBA00004141"/>
    </source>
</evidence>
<evidence type="ECO:0000256" key="7">
    <source>
        <dbReference type="SAM" id="Phobius"/>
    </source>
</evidence>
<sequence length="610" mass="65536">MIENGMVNSHMLAVLLLTGLALVLFSREKFPLESSALVILTLLTLGFELFPYQGSAGRVHSVDFFKGFGHEALIAVCALMVAGHGLVRSGALEPIGRTLANLWRVSPTISFLLTLLMAAVMSAFINNTPIVVLLLPILVSVALQTKSDASALLMPMGFATLIGGMSTSIGTSTNLLVIGVAADMGLDRIGMFDFIVPALIANTIAMLYLWLIAPRILPNRGLVLADSSPRIFTAHLVIKEDSTVAGMPLSEAIALTHDRMQVEGIRRSETTYIMPLPDAQLNPGDRLLVHDTPANLKAFEQQMGATLYSGRDEVDNDHPLRADDQQLAEAIIFRGSPLQNRTINEMRFADSYQLVVLAVHRANERIKSMPQGLGNLSLRVGDVLLVQGKRDQIHELKQQSIVMVLDATTDLPHTRRAPYSLAIMLGIILFAALGILPIAVSAVTGVLLMLMCGCLSWRDIGRALNAQVVLIIVASLALGNALLMTGGSEFLANSFVSLTAGASPTVILSSLMLLMALLTNVVSNNAAAVIGTPVAIGIAQNLNLPTEPFVLAVLFGANMSYATPMAYQTNLLVMSAGNYTFGDFVRVGLPLILIMWLAFSWLLPLFYQTG</sequence>
<dbReference type="PANTHER" id="PTHR43652:SF2">
    <property type="entry name" value="BASIC AMINO ACID ANTIPORTER YFCC-RELATED"/>
    <property type="match status" value="1"/>
</dbReference>
<dbReference type="SUPFAM" id="SSF116726">
    <property type="entry name" value="TrkA C-terminal domain-like"/>
    <property type="match status" value="2"/>
</dbReference>
<dbReference type="InterPro" id="IPR006037">
    <property type="entry name" value="RCK_C"/>
</dbReference>
<feature type="transmembrane region" description="Helical" evidence="7">
    <location>
        <begin position="189"/>
        <end position="211"/>
    </location>
</feature>
<dbReference type="PANTHER" id="PTHR43652">
    <property type="entry name" value="BASIC AMINO ACID ANTIPORTER YFCC-RELATED"/>
    <property type="match status" value="1"/>
</dbReference>
<feature type="transmembrane region" description="Helical" evidence="7">
    <location>
        <begin position="72"/>
        <end position="91"/>
    </location>
</feature>
<dbReference type="Gene3D" id="3.30.70.1450">
    <property type="entry name" value="Regulator of K+ conductance, C-terminal domain"/>
    <property type="match status" value="2"/>
</dbReference>
<evidence type="ECO:0000256" key="6">
    <source>
        <dbReference type="ARBA" id="ARBA00023136"/>
    </source>
</evidence>
<dbReference type="GO" id="GO:0006813">
    <property type="term" value="P:potassium ion transport"/>
    <property type="evidence" value="ECO:0007669"/>
    <property type="project" value="InterPro"/>
</dbReference>
<dbReference type="AlphaFoldDB" id="A0A1E2USA1"/>
<feature type="transmembrane region" description="Helical" evidence="7">
    <location>
        <begin position="549"/>
        <end position="567"/>
    </location>
</feature>
<evidence type="ECO:0000256" key="5">
    <source>
        <dbReference type="ARBA" id="ARBA00022989"/>
    </source>
</evidence>
<dbReference type="InterPro" id="IPR051679">
    <property type="entry name" value="DASS-Related_Transporters"/>
</dbReference>
<evidence type="ECO:0000256" key="4">
    <source>
        <dbReference type="ARBA" id="ARBA00022737"/>
    </source>
</evidence>
<feature type="transmembrane region" description="Helical" evidence="7">
    <location>
        <begin position="524"/>
        <end position="542"/>
    </location>
</feature>
<evidence type="ECO:0000256" key="2">
    <source>
        <dbReference type="ARBA" id="ARBA00022448"/>
    </source>
</evidence>
<dbReference type="GO" id="GO:0005886">
    <property type="term" value="C:plasma membrane"/>
    <property type="evidence" value="ECO:0007669"/>
    <property type="project" value="TreeGrafter"/>
</dbReference>